<dbReference type="OrthoDB" id="9841613at2"/>
<dbReference type="RefSeq" id="WP_145712623.1">
    <property type="nucleotide sequence ID" value="NZ_BAAAFY010000001.1"/>
</dbReference>
<name>A0A562T2X0_CHIJA</name>
<protein>
    <submittedName>
        <fullName evidence="1">Uncharacterized protein</fullName>
    </submittedName>
</protein>
<reference evidence="1 2" key="1">
    <citation type="journal article" date="2013" name="Stand. Genomic Sci.">
        <title>Genomic Encyclopedia of Type Strains, Phase I: The one thousand microbial genomes (KMG-I) project.</title>
        <authorList>
            <person name="Kyrpides N.C."/>
            <person name="Woyke T."/>
            <person name="Eisen J.A."/>
            <person name="Garrity G."/>
            <person name="Lilburn T.G."/>
            <person name="Beck B.J."/>
            <person name="Whitman W.B."/>
            <person name="Hugenholtz P."/>
            <person name="Klenk H.P."/>
        </authorList>
    </citation>
    <scope>NUCLEOTIDE SEQUENCE [LARGE SCALE GENOMIC DNA]</scope>
    <source>
        <strain evidence="1 2">DSM 13484</strain>
    </source>
</reference>
<evidence type="ECO:0000313" key="2">
    <source>
        <dbReference type="Proteomes" id="UP000316778"/>
    </source>
</evidence>
<sequence length="164" mass="18290">MILHPFSRWLPVAGIALLAACGQQPGSKAPFTDTSAKAITAPPDLGPPPAVPDTQFIIVDSMVNIRMNNQKVPRRPGAFDSTLAAYWMACYQQSEKLPAFLRFKYQGTVMMGARGSLMDAVAHVQDSLKDHIAKEKYQLDFHRLPPSHQKELEKSFPVLFQKRL</sequence>
<dbReference type="AlphaFoldDB" id="A0A562T2X0"/>
<evidence type="ECO:0000313" key="1">
    <source>
        <dbReference type="EMBL" id="TWI87959.1"/>
    </source>
</evidence>
<proteinExistence type="predicted"/>
<organism evidence="1 2">
    <name type="scientific">Chitinophaga japonensis</name>
    <name type="common">Flexibacter japonensis</name>
    <dbReference type="NCBI Taxonomy" id="104662"/>
    <lineage>
        <taxon>Bacteria</taxon>
        <taxon>Pseudomonadati</taxon>
        <taxon>Bacteroidota</taxon>
        <taxon>Chitinophagia</taxon>
        <taxon>Chitinophagales</taxon>
        <taxon>Chitinophagaceae</taxon>
        <taxon>Chitinophaga</taxon>
    </lineage>
</organism>
<gene>
    <name evidence="1" type="ORF">LX66_2033</name>
</gene>
<accession>A0A562T2X0</accession>
<dbReference type="Proteomes" id="UP000316778">
    <property type="component" value="Unassembled WGS sequence"/>
</dbReference>
<comment type="caution">
    <text evidence="1">The sequence shown here is derived from an EMBL/GenBank/DDBJ whole genome shotgun (WGS) entry which is preliminary data.</text>
</comment>
<keyword evidence="2" id="KW-1185">Reference proteome</keyword>
<dbReference type="EMBL" id="VLLG01000003">
    <property type="protein sequence ID" value="TWI87959.1"/>
    <property type="molecule type" value="Genomic_DNA"/>
</dbReference>